<gene>
    <name evidence="1" type="ORF">PAXINDRAFT_19370</name>
</gene>
<proteinExistence type="predicted"/>
<sequence length="137" mass="14693">MLYIQFCERAKFAIFEQRGTVTALARRAISLGTLGNPRIVILIEPSQSACVLVILGVIEDLFQAPTKALISDESRDNGIGPDAQSLQEGIVSINHGATKRCKTMVQVAEVFWSCVLAPSVPGLDDVGIYSEGGTSLQ</sequence>
<keyword evidence="2" id="KW-1185">Reference proteome</keyword>
<dbReference type="EMBL" id="KN819890">
    <property type="protein sequence ID" value="KIJ07439.1"/>
    <property type="molecule type" value="Genomic_DNA"/>
</dbReference>
<dbReference type="Proteomes" id="UP000053647">
    <property type="component" value="Unassembled WGS sequence"/>
</dbReference>
<protein>
    <submittedName>
        <fullName evidence="1">Uncharacterized protein</fullName>
    </submittedName>
</protein>
<accession>A0A0C9SN76</accession>
<reference evidence="2" key="2">
    <citation type="submission" date="2015-01" db="EMBL/GenBank/DDBJ databases">
        <title>Evolutionary Origins and Diversification of the Mycorrhizal Mutualists.</title>
        <authorList>
            <consortium name="DOE Joint Genome Institute"/>
            <consortium name="Mycorrhizal Genomics Consortium"/>
            <person name="Kohler A."/>
            <person name="Kuo A."/>
            <person name="Nagy L.G."/>
            <person name="Floudas D."/>
            <person name="Copeland A."/>
            <person name="Barry K.W."/>
            <person name="Cichocki N."/>
            <person name="Veneault-Fourrey C."/>
            <person name="LaButti K."/>
            <person name="Lindquist E.A."/>
            <person name="Lipzen A."/>
            <person name="Lundell T."/>
            <person name="Morin E."/>
            <person name="Murat C."/>
            <person name="Riley R."/>
            <person name="Ohm R."/>
            <person name="Sun H."/>
            <person name="Tunlid A."/>
            <person name="Henrissat B."/>
            <person name="Grigoriev I.V."/>
            <person name="Hibbett D.S."/>
            <person name="Martin F."/>
        </authorList>
    </citation>
    <scope>NUCLEOTIDE SEQUENCE [LARGE SCALE GENOMIC DNA]</scope>
    <source>
        <strain evidence="2">ATCC 200175</strain>
    </source>
</reference>
<dbReference type="HOGENOM" id="CLU_1865757_0_0_1"/>
<evidence type="ECO:0000313" key="1">
    <source>
        <dbReference type="EMBL" id="KIJ07439.1"/>
    </source>
</evidence>
<evidence type="ECO:0000313" key="2">
    <source>
        <dbReference type="Proteomes" id="UP000053647"/>
    </source>
</evidence>
<organism evidence="1 2">
    <name type="scientific">Paxillus involutus ATCC 200175</name>
    <dbReference type="NCBI Taxonomy" id="664439"/>
    <lineage>
        <taxon>Eukaryota</taxon>
        <taxon>Fungi</taxon>
        <taxon>Dikarya</taxon>
        <taxon>Basidiomycota</taxon>
        <taxon>Agaricomycotina</taxon>
        <taxon>Agaricomycetes</taxon>
        <taxon>Agaricomycetidae</taxon>
        <taxon>Boletales</taxon>
        <taxon>Paxilineae</taxon>
        <taxon>Paxillaceae</taxon>
        <taxon>Paxillus</taxon>
    </lineage>
</organism>
<reference evidence="1 2" key="1">
    <citation type="submission" date="2014-06" db="EMBL/GenBank/DDBJ databases">
        <authorList>
            <consortium name="DOE Joint Genome Institute"/>
            <person name="Kuo A."/>
            <person name="Kohler A."/>
            <person name="Nagy L.G."/>
            <person name="Floudas D."/>
            <person name="Copeland A."/>
            <person name="Barry K.W."/>
            <person name="Cichocki N."/>
            <person name="Veneault-Fourrey C."/>
            <person name="LaButti K."/>
            <person name="Lindquist E.A."/>
            <person name="Lipzen A."/>
            <person name="Lundell T."/>
            <person name="Morin E."/>
            <person name="Murat C."/>
            <person name="Sun H."/>
            <person name="Tunlid A."/>
            <person name="Henrissat B."/>
            <person name="Grigoriev I.V."/>
            <person name="Hibbett D.S."/>
            <person name="Martin F."/>
            <person name="Nordberg H.P."/>
            <person name="Cantor M.N."/>
            <person name="Hua S.X."/>
        </authorList>
    </citation>
    <scope>NUCLEOTIDE SEQUENCE [LARGE SCALE GENOMIC DNA]</scope>
    <source>
        <strain evidence="1 2">ATCC 200175</strain>
    </source>
</reference>
<dbReference type="AlphaFoldDB" id="A0A0C9SN76"/>
<name>A0A0C9SN76_PAXIN</name>